<organism evidence="7 8">
    <name type="scientific">Paenibacillus terrae</name>
    <dbReference type="NCBI Taxonomy" id="159743"/>
    <lineage>
        <taxon>Bacteria</taxon>
        <taxon>Bacillati</taxon>
        <taxon>Bacillota</taxon>
        <taxon>Bacilli</taxon>
        <taxon>Bacillales</taxon>
        <taxon>Paenibacillaceae</taxon>
        <taxon>Paenibacillus</taxon>
    </lineage>
</organism>
<keyword evidence="3" id="KW-0479">Metal-binding</keyword>
<evidence type="ECO:0000256" key="4">
    <source>
        <dbReference type="ARBA" id="ARBA00022833"/>
    </source>
</evidence>
<keyword evidence="4" id="KW-0862">Zinc</keyword>
<evidence type="ECO:0000256" key="5">
    <source>
        <dbReference type="ARBA" id="ARBA00023002"/>
    </source>
</evidence>
<evidence type="ECO:0000259" key="6">
    <source>
        <dbReference type="Pfam" id="PF02900"/>
    </source>
</evidence>
<dbReference type="SUPFAM" id="SSF53213">
    <property type="entry name" value="LigB-like"/>
    <property type="match status" value="1"/>
</dbReference>
<dbReference type="RefSeq" id="WP_044647037.1">
    <property type="nucleotide sequence ID" value="NZ_JTHP01000031.1"/>
</dbReference>
<dbReference type="GO" id="GO:0016702">
    <property type="term" value="F:oxidoreductase activity, acting on single donors with incorporation of molecular oxygen, incorporation of two atoms of oxygen"/>
    <property type="evidence" value="ECO:0007669"/>
    <property type="project" value="UniProtKB-ARBA"/>
</dbReference>
<dbReference type="EMBL" id="JTHP01000031">
    <property type="protein sequence ID" value="KJD44689.1"/>
    <property type="molecule type" value="Genomic_DNA"/>
</dbReference>
<comment type="cofactor">
    <cofactor evidence="1">
        <name>Zn(2+)</name>
        <dbReference type="ChEBI" id="CHEBI:29105"/>
    </cofactor>
</comment>
<keyword evidence="8" id="KW-1185">Reference proteome</keyword>
<dbReference type="InterPro" id="IPR014436">
    <property type="entry name" value="Extradiol_dOase_DODA"/>
</dbReference>
<dbReference type="InterPro" id="IPR004183">
    <property type="entry name" value="Xdiol_dOase_suB"/>
</dbReference>
<dbReference type="Proteomes" id="UP000032534">
    <property type="component" value="Unassembled WGS sequence"/>
</dbReference>
<evidence type="ECO:0000256" key="2">
    <source>
        <dbReference type="ARBA" id="ARBA00007581"/>
    </source>
</evidence>
<dbReference type="Gene3D" id="3.40.830.10">
    <property type="entry name" value="LigB-like"/>
    <property type="match status" value="1"/>
</dbReference>
<dbReference type="Pfam" id="PF02900">
    <property type="entry name" value="LigB"/>
    <property type="match status" value="1"/>
</dbReference>
<reference evidence="7 8" key="1">
    <citation type="submission" date="2014-11" db="EMBL/GenBank/DDBJ databases">
        <title>Draft Genome Sequences of Paenibacillus polymyxa NRRL B-30509 and Paenibacillus terrae NRRL B-30644, Strains from a Poultry Environment that Produce Tridecaptin A and Paenicidins.</title>
        <authorList>
            <person name="van Belkum M.J."/>
            <person name="Lohans C.T."/>
            <person name="Vederas J.C."/>
        </authorList>
    </citation>
    <scope>NUCLEOTIDE SEQUENCE [LARGE SCALE GENOMIC DNA]</scope>
    <source>
        <strain evidence="7 8">NRRL B-30644</strain>
    </source>
</reference>
<dbReference type="PANTHER" id="PTHR30096">
    <property type="entry name" value="4,5-DOPA DIOXYGENASE EXTRADIOL-LIKE PROTEIN"/>
    <property type="match status" value="1"/>
</dbReference>
<proteinExistence type="inferred from homology"/>
<dbReference type="CDD" id="cd07363">
    <property type="entry name" value="45_DOPA_Dioxygenase"/>
    <property type="match status" value="1"/>
</dbReference>
<dbReference type="GO" id="GO:0008270">
    <property type="term" value="F:zinc ion binding"/>
    <property type="evidence" value="ECO:0007669"/>
    <property type="project" value="InterPro"/>
</dbReference>
<protein>
    <submittedName>
        <fullName evidence="7">MFS transporter</fullName>
    </submittedName>
</protein>
<comment type="caution">
    <text evidence="7">The sequence shown here is derived from an EMBL/GenBank/DDBJ whole genome shotgun (WGS) entry which is preliminary data.</text>
</comment>
<dbReference type="PANTHER" id="PTHR30096:SF0">
    <property type="entry name" value="4,5-DOPA DIOXYGENASE EXTRADIOL-LIKE PROTEIN"/>
    <property type="match status" value="1"/>
</dbReference>
<evidence type="ECO:0000313" key="8">
    <source>
        <dbReference type="Proteomes" id="UP000032534"/>
    </source>
</evidence>
<comment type="similarity">
    <text evidence="2">Belongs to the DODA-type extradiol aromatic ring-opening dioxygenase family.</text>
</comment>
<dbReference type="AlphaFoldDB" id="A0A0D7X0D3"/>
<dbReference type="PATRIC" id="fig|159743.3.peg.3503"/>
<dbReference type="OrthoDB" id="9790889at2"/>
<dbReference type="GO" id="GO:0008198">
    <property type="term" value="F:ferrous iron binding"/>
    <property type="evidence" value="ECO:0007669"/>
    <property type="project" value="InterPro"/>
</dbReference>
<name>A0A0D7X0D3_9BACL</name>
<feature type="domain" description="Extradiol ring-cleavage dioxygenase class III enzyme subunit B" evidence="6">
    <location>
        <begin position="22"/>
        <end position="249"/>
    </location>
</feature>
<gene>
    <name evidence="7" type="ORF">QD47_15730</name>
</gene>
<evidence type="ECO:0000313" key="7">
    <source>
        <dbReference type="EMBL" id="KJD44689.1"/>
    </source>
</evidence>
<keyword evidence="5" id="KW-0560">Oxidoreductase</keyword>
<accession>A0A0D7X0D3</accession>
<dbReference type="PIRSF" id="PIRSF006157">
    <property type="entry name" value="Doxgns_DODA"/>
    <property type="match status" value="1"/>
</dbReference>
<sequence length="263" mass="29772">MTLPSIFVAHGSPTLALENNAYTSFLAELGASLPRPKGIVIFSAHWDSADQCIGADDQHAALHDFYGFPEQMYTLDYPAPGDPKLYEEIEHLFSQHNLFHQPVRNRGLDHGAWVVLRHIYPDAHIPVVPLSIDSRRAPQEQYEIGRMLAPLREQGILIIGSGGLVHNLRTLKQTNEPADWAVQYDNWIGQQLQDWNLRHLFQYDKKAPYAKQAVPSYGIEHFSPLFYAMGAADDQRSAQKLFQSYVLGSLSLNCWAFGQERDT</sequence>
<evidence type="ECO:0000256" key="1">
    <source>
        <dbReference type="ARBA" id="ARBA00001947"/>
    </source>
</evidence>
<evidence type="ECO:0000256" key="3">
    <source>
        <dbReference type="ARBA" id="ARBA00022723"/>
    </source>
</evidence>